<dbReference type="SMART" id="SM00642">
    <property type="entry name" value="Aamy"/>
    <property type="match status" value="1"/>
</dbReference>
<comment type="caution">
    <text evidence="2">The sequence shown here is derived from an EMBL/GenBank/DDBJ whole genome shotgun (WGS) entry which is preliminary data.</text>
</comment>
<dbReference type="EMBL" id="JBEXAE010000001">
    <property type="protein sequence ID" value="MET6989378.1"/>
    <property type="molecule type" value="Genomic_DNA"/>
</dbReference>
<dbReference type="PANTHER" id="PTHR10357">
    <property type="entry name" value="ALPHA-AMYLASE FAMILY MEMBER"/>
    <property type="match status" value="1"/>
</dbReference>
<dbReference type="CDD" id="cd11324">
    <property type="entry name" value="AmyAc_Amylosucrase"/>
    <property type="match status" value="1"/>
</dbReference>
<dbReference type="Gene3D" id="2.60.40.1180">
    <property type="entry name" value="Golgi alpha-mannosidase II"/>
    <property type="match status" value="1"/>
</dbReference>
<sequence>MNQLSLHQLLAKDQLKKKKSTGLNELFELRLSTNITLIKNLFFSLYPETEYAGSFEKLVSLLPKLYQERPDELQKIDLVRLQQGNWYQSEQMLGMQLYVDHFNKDIKGLSEKLGYFENLGVNFLHLMPITKRPKEENDGGYAVNSYHEVDEKYGTKEDLLALTKKLRSKNIYLMLDFVVNHTSDEFEWAKKAMNGDLKYQDYYYTYPDRTLPDQFEQSLPEVFPETNPGNFTYNHEMQRWVMTVFNSYQWDLNYSNPEVFMEMLGNLMKLTNMGVDVVRFDALAFLWKKIGTDSQNLPEAHQLISLFRMCLQTIAPGVILLAEAITAPTQIIKYFGEGDMKGNECEVAYNATLMALLWNSIATKKTVLLNKSLLHLPTKPREATWINYIRCHDDIGLGFDDNDIYSIGWDAKEHKAFLLDYYCQKLDWSPAKGLMFMYNPKNGDGRITGSAASLLGLEKGLENKDKKLISQALIKIITMHSVILSYGGMPLIYAGDEIGTLNDYSYQSENGKRDDGRWVNRPKQDWQVIAQLENSHTPQSHIFHSLKKLINIRKNNPIFADHNNLILHQHHNPHLMIYERTSPEHNGFLVICNFDDHIHGIEKSWLEKIGFGEDKELKDLVTGKAIHLQSNHLEIGASEFYWILRN</sequence>
<dbReference type="PANTHER" id="PTHR10357:SF213">
    <property type="entry name" value="ALPHA AMYLASE CATALYTIC REGION"/>
    <property type="match status" value="1"/>
</dbReference>
<dbReference type="InterPro" id="IPR045857">
    <property type="entry name" value="O16G_dom_2"/>
</dbReference>
<proteinExistence type="predicted"/>
<dbReference type="Pfam" id="PF00128">
    <property type="entry name" value="Alpha-amylase"/>
    <property type="match status" value="1"/>
</dbReference>
<dbReference type="SUPFAM" id="SSF51445">
    <property type="entry name" value="(Trans)glycosidases"/>
    <property type="match status" value="1"/>
</dbReference>
<name>A0ABV2SQE7_9FLAO</name>
<dbReference type="InterPro" id="IPR006047">
    <property type="entry name" value="GH13_cat_dom"/>
</dbReference>
<evidence type="ECO:0000259" key="1">
    <source>
        <dbReference type="SMART" id="SM00642"/>
    </source>
</evidence>
<protein>
    <submittedName>
        <fullName evidence="2">Alpha-amylase family protein</fullName>
    </submittedName>
</protein>
<organism evidence="2 3">
    <name type="scientific">Sediminicola arcticus</name>
    <dbReference type="NCBI Taxonomy" id="1574308"/>
    <lineage>
        <taxon>Bacteria</taxon>
        <taxon>Pseudomonadati</taxon>
        <taxon>Bacteroidota</taxon>
        <taxon>Flavobacteriia</taxon>
        <taxon>Flavobacteriales</taxon>
        <taxon>Flavobacteriaceae</taxon>
        <taxon>Sediminicola</taxon>
    </lineage>
</organism>
<dbReference type="Gene3D" id="3.20.20.80">
    <property type="entry name" value="Glycosidases"/>
    <property type="match status" value="1"/>
</dbReference>
<dbReference type="InterPro" id="IPR013780">
    <property type="entry name" value="Glyco_hydro_b"/>
</dbReference>
<keyword evidence="3" id="KW-1185">Reference proteome</keyword>
<reference evidence="2 3" key="1">
    <citation type="submission" date="2024-07" db="EMBL/GenBank/DDBJ databases">
        <title>The genome sequence of type strain Sediminicola arcticus GDMCC 1.2805.</title>
        <authorList>
            <person name="Liu Y."/>
        </authorList>
    </citation>
    <scope>NUCLEOTIDE SEQUENCE [LARGE SCALE GENOMIC DNA]</scope>
    <source>
        <strain evidence="2 3">GDMCC 1.2805</strain>
    </source>
</reference>
<gene>
    <name evidence="2" type="ORF">ABXZ36_01800</name>
</gene>
<evidence type="ECO:0000313" key="2">
    <source>
        <dbReference type="EMBL" id="MET6989378.1"/>
    </source>
</evidence>
<accession>A0ABV2SQE7</accession>
<dbReference type="RefSeq" id="WP_354613747.1">
    <property type="nucleotide sequence ID" value="NZ_JBEXAE010000001.1"/>
</dbReference>
<dbReference type="Proteomes" id="UP001549799">
    <property type="component" value="Unassembled WGS sequence"/>
</dbReference>
<evidence type="ECO:0000313" key="3">
    <source>
        <dbReference type="Proteomes" id="UP001549799"/>
    </source>
</evidence>
<dbReference type="InterPro" id="IPR017853">
    <property type="entry name" value="GH"/>
</dbReference>
<dbReference type="InterPro" id="IPR044077">
    <property type="entry name" value="Amylosucrase"/>
</dbReference>
<dbReference type="Gene3D" id="1.10.1740.10">
    <property type="match status" value="1"/>
</dbReference>
<dbReference type="Gene3D" id="3.90.400.10">
    <property type="entry name" value="Oligo-1,6-glucosidase, Domain 2"/>
    <property type="match status" value="1"/>
</dbReference>
<feature type="domain" description="Glycosyl hydrolase family 13 catalytic" evidence="1">
    <location>
        <begin position="96"/>
        <end position="536"/>
    </location>
</feature>